<name>A0A0C9RYN0_9HYME</name>
<evidence type="ECO:0000256" key="5">
    <source>
        <dbReference type="RuleBase" id="RU364132"/>
    </source>
</evidence>
<comment type="subcellular location">
    <subcellularLocation>
        <location evidence="1 5">Nucleus</location>
    </subcellularLocation>
</comment>
<dbReference type="PANTHER" id="PTHR17602:SF4">
    <property type="entry name" value="RIBOSOME BIOGENESIS REGULATORY PROTEIN HOMOLOG"/>
    <property type="match status" value="1"/>
</dbReference>
<dbReference type="GO" id="GO:0030687">
    <property type="term" value="C:preribosome, large subunit precursor"/>
    <property type="evidence" value="ECO:0007669"/>
    <property type="project" value="TreeGrafter"/>
</dbReference>
<dbReference type="Proteomes" id="UP000694866">
    <property type="component" value="Unplaced"/>
</dbReference>
<evidence type="ECO:0000313" key="7">
    <source>
        <dbReference type="EMBL" id="JAG84157.1"/>
    </source>
</evidence>
<organism evidence="7">
    <name type="scientific">Fopius arisanus</name>
    <dbReference type="NCBI Taxonomy" id="64838"/>
    <lineage>
        <taxon>Eukaryota</taxon>
        <taxon>Metazoa</taxon>
        <taxon>Ecdysozoa</taxon>
        <taxon>Arthropoda</taxon>
        <taxon>Hexapoda</taxon>
        <taxon>Insecta</taxon>
        <taxon>Pterygota</taxon>
        <taxon>Neoptera</taxon>
        <taxon>Endopterygota</taxon>
        <taxon>Hymenoptera</taxon>
        <taxon>Apocrita</taxon>
        <taxon>Ichneumonoidea</taxon>
        <taxon>Braconidae</taxon>
        <taxon>Opiinae</taxon>
        <taxon>Fopius</taxon>
    </lineage>
</organism>
<reference evidence="7" key="1">
    <citation type="submission" date="2015-01" db="EMBL/GenBank/DDBJ databases">
        <title>Transcriptome Assembly of Fopius arisanus.</title>
        <authorList>
            <person name="Geib S."/>
        </authorList>
    </citation>
    <scope>NUCLEOTIDE SEQUENCE</scope>
</reference>
<proteinExistence type="inferred from homology"/>
<dbReference type="RefSeq" id="XP_011301265.1">
    <property type="nucleotide sequence ID" value="XM_011302963.1"/>
</dbReference>
<evidence type="ECO:0000313" key="8">
    <source>
        <dbReference type="Proteomes" id="UP000694866"/>
    </source>
</evidence>
<evidence type="ECO:0000256" key="6">
    <source>
        <dbReference type="SAM" id="MobiDB-lite"/>
    </source>
</evidence>
<evidence type="ECO:0000256" key="1">
    <source>
        <dbReference type="ARBA" id="ARBA00004123"/>
    </source>
</evidence>
<evidence type="ECO:0000313" key="9">
    <source>
        <dbReference type="RefSeq" id="XP_011301265.1"/>
    </source>
</evidence>
<comment type="function">
    <text evidence="5">Involved in ribosomal large subunit assembly.</text>
</comment>
<sequence length="339" mass="38287">MDVVKAILQEDSQDQSRSTEVDKLIELDIDEGTLLASDYNAFDSERLKANREDFLKALTRDNVQLLINKIWQLPTKRVDEAIIAELPKPTYVVPRARVVPKPKPLTKWQQFAKEKGIRSKKKGNSKLKWDEQLNKWIPTFGYKRAQAQEQKDWLVEVGPDNTPKADPRETASNAKQERMAKNELQRLRNIAKSKNVKIPRVGLPTTEQFASSKQMATATTIARVSTASVGKFQNKLPKEKDSRDQVVKEVPGIKKKRKAPPLSIVEEKRRNTDLVSDIVSKKSSKDILRVDIPTVPSSISRDSRKSKKGSKNSIGSKKPKAGKGKRNPHTKVGGRKRRG</sequence>
<keyword evidence="8" id="KW-1185">Reference proteome</keyword>
<evidence type="ECO:0000256" key="2">
    <source>
        <dbReference type="ARBA" id="ARBA00010077"/>
    </source>
</evidence>
<accession>A0A0C9RYN0</accession>
<keyword evidence="4 5" id="KW-0539">Nucleus</keyword>
<feature type="region of interest" description="Disordered" evidence="6">
    <location>
        <begin position="233"/>
        <end position="273"/>
    </location>
</feature>
<feature type="compositionally biased region" description="Basic residues" evidence="6">
    <location>
        <begin position="317"/>
        <end position="339"/>
    </location>
</feature>
<dbReference type="PANTHER" id="PTHR17602">
    <property type="entry name" value="RIBOSOME BIOGENESIS REGULATORY PROTEIN"/>
    <property type="match status" value="1"/>
</dbReference>
<dbReference type="InterPro" id="IPR007023">
    <property type="entry name" value="Ribosom_reg"/>
</dbReference>
<dbReference type="GO" id="GO:0042273">
    <property type="term" value="P:ribosomal large subunit biogenesis"/>
    <property type="evidence" value="ECO:0007669"/>
    <property type="project" value="TreeGrafter"/>
</dbReference>
<feature type="region of interest" description="Disordered" evidence="6">
    <location>
        <begin position="157"/>
        <end position="179"/>
    </location>
</feature>
<dbReference type="Pfam" id="PF04939">
    <property type="entry name" value="RRS1"/>
    <property type="match status" value="1"/>
</dbReference>
<evidence type="ECO:0000256" key="3">
    <source>
        <dbReference type="ARBA" id="ARBA00022517"/>
    </source>
</evidence>
<reference evidence="9" key="2">
    <citation type="submission" date="2025-04" db="UniProtKB">
        <authorList>
            <consortium name="RefSeq"/>
        </authorList>
    </citation>
    <scope>IDENTIFICATION</scope>
    <source>
        <strain evidence="9">USDA-PBARC FA_bdor</strain>
        <tissue evidence="9">Whole organism</tissue>
    </source>
</reference>
<dbReference type="OrthoDB" id="28455at2759"/>
<dbReference type="GeneID" id="105265472"/>
<feature type="compositionally biased region" description="Basic and acidic residues" evidence="6">
    <location>
        <begin position="163"/>
        <end position="179"/>
    </location>
</feature>
<dbReference type="KEGG" id="fas:105265472"/>
<dbReference type="AlphaFoldDB" id="A0A0C9RYN0"/>
<dbReference type="GO" id="GO:0005730">
    <property type="term" value="C:nucleolus"/>
    <property type="evidence" value="ECO:0007669"/>
    <property type="project" value="TreeGrafter"/>
</dbReference>
<accession>A0A9R1T230</accession>
<feature type="region of interest" description="Disordered" evidence="6">
    <location>
        <begin position="291"/>
        <end position="339"/>
    </location>
</feature>
<gene>
    <name evidence="7" type="primary">RRS1</name>
    <name evidence="9" type="synonym">LOC105265472</name>
    <name evidence="7" type="ORF">g.57184</name>
</gene>
<dbReference type="GO" id="GO:0000447">
    <property type="term" value="P:endonucleolytic cleavage in ITS1 to separate SSU-rRNA from 5.8S rRNA and LSU-rRNA from tricistronic rRNA transcript (SSU-rRNA, 5.8S rRNA, LSU-rRNA)"/>
    <property type="evidence" value="ECO:0007669"/>
    <property type="project" value="TreeGrafter"/>
</dbReference>
<comment type="similarity">
    <text evidence="2 5">Belongs to the RRS1 family.</text>
</comment>
<keyword evidence="3 5" id="KW-0690">Ribosome biogenesis</keyword>
<dbReference type="EMBL" id="GBYB01014390">
    <property type="protein sequence ID" value="JAG84157.1"/>
    <property type="molecule type" value="Transcribed_RNA"/>
</dbReference>
<protein>
    <recommendedName>
        <fullName evidence="5">Ribosome biogenesis regulatory protein</fullName>
    </recommendedName>
</protein>
<evidence type="ECO:0000256" key="4">
    <source>
        <dbReference type="ARBA" id="ARBA00023242"/>
    </source>
</evidence>
<feature type="compositionally biased region" description="Basic and acidic residues" evidence="6">
    <location>
        <begin position="236"/>
        <end position="247"/>
    </location>
</feature>